<protein>
    <submittedName>
        <fullName evidence="1">Uncharacterized protein</fullName>
    </submittedName>
</protein>
<comment type="caution">
    <text evidence="1">The sequence shown here is derived from an EMBL/GenBank/DDBJ whole genome shotgun (WGS) entry which is preliminary data.</text>
</comment>
<name>A0A0L0BWV3_LUCCU</name>
<reference evidence="1 2" key="1">
    <citation type="journal article" date="2015" name="Nat. Commun.">
        <title>Lucilia cuprina genome unlocks parasitic fly biology to underpin future interventions.</title>
        <authorList>
            <person name="Anstead C.A."/>
            <person name="Korhonen P.K."/>
            <person name="Young N.D."/>
            <person name="Hall R.S."/>
            <person name="Jex A.R."/>
            <person name="Murali S.C."/>
            <person name="Hughes D.S."/>
            <person name="Lee S.F."/>
            <person name="Perry T."/>
            <person name="Stroehlein A.J."/>
            <person name="Ansell B.R."/>
            <person name="Breugelmans B."/>
            <person name="Hofmann A."/>
            <person name="Qu J."/>
            <person name="Dugan S."/>
            <person name="Lee S.L."/>
            <person name="Chao H."/>
            <person name="Dinh H."/>
            <person name="Han Y."/>
            <person name="Doddapaneni H.V."/>
            <person name="Worley K.C."/>
            <person name="Muzny D.M."/>
            <person name="Ioannidis P."/>
            <person name="Waterhouse R.M."/>
            <person name="Zdobnov E.M."/>
            <person name="James P.J."/>
            <person name="Bagnall N.H."/>
            <person name="Kotze A.C."/>
            <person name="Gibbs R.A."/>
            <person name="Richards S."/>
            <person name="Batterham P."/>
            <person name="Gasser R.B."/>
        </authorList>
    </citation>
    <scope>NUCLEOTIDE SEQUENCE [LARGE SCALE GENOMIC DNA]</scope>
    <source>
        <strain evidence="1 2">LS</strain>
        <tissue evidence="1">Full body</tissue>
    </source>
</reference>
<evidence type="ECO:0000313" key="1">
    <source>
        <dbReference type="EMBL" id="KNC24495.1"/>
    </source>
</evidence>
<organism evidence="1 2">
    <name type="scientific">Lucilia cuprina</name>
    <name type="common">Green bottle fly</name>
    <name type="synonym">Australian sheep blowfly</name>
    <dbReference type="NCBI Taxonomy" id="7375"/>
    <lineage>
        <taxon>Eukaryota</taxon>
        <taxon>Metazoa</taxon>
        <taxon>Ecdysozoa</taxon>
        <taxon>Arthropoda</taxon>
        <taxon>Hexapoda</taxon>
        <taxon>Insecta</taxon>
        <taxon>Pterygota</taxon>
        <taxon>Neoptera</taxon>
        <taxon>Endopterygota</taxon>
        <taxon>Diptera</taxon>
        <taxon>Brachycera</taxon>
        <taxon>Muscomorpha</taxon>
        <taxon>Oestroidea</taxon>
        <taxon>Calliphoridae</taxon>
        <taxon>Luciliinae</taxon>
        <taxon>Lucilia</taxon>
    </lineage>
</organism>
<gene>
    <name evidence="1" type="ORF">FF38_05204</name>
</gene>
<dbReference type="AlphaFoldDB" id="A0A0L0BWV3"/>
<dbReference type="EMBL" id="JRES01001223">
    <property type="protein sequence ID" value="KNC24495.1"/>
    <property type="molecule type" value="Genomic_DNA"/>
</dbReference>
<keyword evidence="2" id="KW-1185">Reference proteome</keyword>
<proteinExistence type="predicted"/>
<accession>A0A0L0BWV3</accession>
<sequence>MRSRFIGDPSGQLNCLAKSMELDNVPMTRNLPGLCIAVFSLLRTASGRIAPHHTCPKLRKNNCSPVILIPGKLVFQNVSLTLSTFTIQSNANFSHSIISILRYNTSGSLIETFNSRIGPPFMYAAITIEQTTLIIETMRQLMTNYHTNTTEI</sequence>
<evidence type="ECO:0000313" key="2">
    <source>
        <dbReference type="Proteomes" id="UP000037069"/>
    </source>
</evidence>
<dbReference type="Proteomes" id="UP000037069">
    <property type="component" value="Unassembled WGS sequence"/>
</dbReference>